<proteinExistence type="predicted"/>
<feature type="region of interest" description="Disordered" evidence="1">
    <location>
        <begin position="82"/>
        <end position="105"/>
    </location>
</feature>
<dbReference type="OrthoDB" id="1930788at2759"/>
<protein>
    <submittedName>
        <fullName evidence="2">Uncharacterized protein</fullName>
    </submittedName>
</protein>
<gene>
    <name evidence="2" type="ORF">SADUNF_Sadunf09G0073500</name>
</gene>
<name>A0A835JXJ3_9ROSI</name>
<sequence>MYHWPPFTTRCSKRTYSSTGFDRTSLRLTLDLQAFNLDSQPCNILVIISFCTCVASHTARTMISKTKMLMLRKTRPALQCHFSSPPAVHHPEKPRNNKDSKMEDWVPHPRSGIFVPKGREWVVDDVPEKAASLNQTYWLRNVDGVERPDPDNPDTPPHHPCLSTNL</sequence>
<dbReference type="PANTHER" id="PTHR35109:SF1">
    <property type="entry name" value="GLUTAMATE RACEMASE"/>
    <property type="match status" value="1"/>
</dbReference>
<keyword evidence="3" id="KW-1185">Reference proteome</keyword>
<comment type="caution">
    <text evidence="2">The sequence shown here is derived from an EMBL/GenBank/DDBJ whole genome shotgun (WGS) entry which is preliminary data.</text>
</comment>
<evidence type="ECO:0000256" key="1">
    <source>
        <dbReference type="SAM" id="MobiDB-lite"/>
    </source>
</evidence>
<organism evidence="2 3">
    <name type="scientific">Salix dunnii</name>
    <dbReference type="NCBI Taxonomy" id="1413687"/>
    <lineage>
        <taxon>Eukaryota</taxon>
        <taxon>Viridiplantae</taxon>
        <taxon>Streptophyta</taxon>
        <taxon>Embryophyta</taxon>
        <taxon>Tracheophyta</taxon>
        <taxon>Spermatophyta</taxon>
        <taxon>Magnoliopsida</taxon>
        <taxon>eudicotyledons</taxon>
        <taxon>Gunneridae</taxon>
        <taxon>Pentapetalae</taxon>
        <taxon>rosids</taxon>
        <taxon>fabids</taxon>
        <taxon>Malpighiales</taxon>
        <taxon>Salicaceae</taxon>
        <taxon>Saliceae</taxon>
        <taxon>Salix</taxon>
    </lineage>
</organism>
<feature type="compositionally biased region" description="Basic and acidic residues" evidence="1">
    <location>
        <begin position="89"/>
        <end position="105"/>
    </location>
</feature>
<dbReference type="PANTHER" id="PTHR35109">
    <property type="entry name" value="GLUTAMATE RACEMASE"/>
    <property type="match status" value="1"/>
</dbReference>
<evidence type="ECO:0000313" key="3">
    <source>
        <dbReference type="Proteomes" id="UP000657918"/>
    </source>
</evidence>
<dbReference type="AlphaFoldDB" id="A0A835JXJ3"/>
<evidence type="ECO:0000313" key="2">
    <source>
        <dbReference type="EMBL" id="KAF9675824.1"/>
    </source>
</evidence>
<accession>A0A835JXJ3</accession>
<dbReference type="EMBL" id="JADGMS010000009">
    <property type="protein sequence ID" value="KAF9675824.1"/>
    <property type="molecule type" value="Genomic_DNA"/>
</dbReference>
<feature type="region of interest" description="Disordered" evidence="1">
    <location>
        <begin position="143"/>
        <end position="166"/>
    </location>
</feature>
<reference evidence="2 3" key="1">
    <citation type="submission" date="2020-10" db="EMBL/GenBank/DDBJ databases">
        <title>Plant Genome Project.</title>
        <authorList>
            <person name="Zhang R.-G."/>
        </authorList>
    </citation>
    <scope>NUCLEOTIDE SEQUENCE [LARGE SCALE GENOMIC DNA]</scope>
    <source>
        <strain evidence="2">FAFU-HL-1</strain>
        <tissue evidence="2">Leaf</tissue>
    </source>
</reference>
<dbReference type="Proteomes" id="UP000657918">
    <property type="component" value="Unassembled WGS sequence"/>
</dbReference>